<evidence type="ECO:0000256" key="1">
    <source>
        <dbReference type="SAM" id="MobiDB-lite"/>
    </source>
</evidence>
<dbReference type="EMBL" id="CDMZ01001170">
    <property type="protein sequence ID" value="CEM28422.1"/>
    <property type="molecule type" value="Genomic_DNA"/>
</dbReference>
<protein>
    <submittedName>
        <fullName evidence="2">Uncharacterized protein</fullName>
    </submittedName>
</protein>
<feature type="compositionally biased region" description="Polar residues" evidence="1">
    <location>
        <begin position="88"/>
        <end position="103"/>
    </location>
</feature>
<dbReference type="AlphaFoldDB" id="A0A0G4GFW6"/>
<feature type="compositionally biased region" description="Basic and acidic residues" evidence="1">
    <location>
        <begin position="190"/>
        <end position="199"/>
    </location>
</feature>
<accession>A0A0G4GFW6</accession>
<evidence type="ECO:0000313" key="2">
    <source>
        <dbReference type="EMBL" id="CEM28422.1"/>
    </source>
</evidence>
<proteinExistence type="predicted"/>
<feature type="compositionally biased region" description="Basic and acidic residues" evidence="1">
    <location>
        <begin position="141"/>
        <end position="151"/>
    </location>
</feature>
<feature type="region of interest" description="Disordered" evidence="1">
    <location>
        <begin position="1"/>
        <end position="333"/>
    </location>
</feature>
<name>A0A0G4GFW6_9ALVE</name>
<feature type="compositionally biased region" description="Low complexity" evidence="1">
    <location>
        <begin position="204"/>
        <end position="213"/>
    </location>
</feature>
<feature type="compositionally biased region" description="Polar residues" evidence="1">
    <location>
        <begin position="1"/>
        <end position="18"/>
    </location>
</feature>
<gene>
    <name evidence="2" type="ORF">Cvel_4657</name>
</gene>
<feature type="compositionally biased region" description="Basic and acidic residues" evidence="1">
    <location>
        <begin position="217"/>
        <end position="240"/>
    </location>
</feature>
<reference evidence="2" key="1">
    <citation type="submission" date="2014-11" db="EMBL/GenBank/DDBJ databases">
        <authorList>
            <person name="Otto D Thomas"/>
            <person name="Naeem Raeece"/>
        </authorList>
    </citation>
    <scope>NUCLEOTIDE SEQUENCE</scope>
</reference>
<feature type="compositionally biased region" description="Low complexity" evidence="1">
    <location>
        <begin position="248"/>
        <end position="283"/>
    </location>
</feature>
<organism evidence="2">
    <name type="scientific">Chromera velia CCMP2878</name>
    <dbReference type="NCBI Taxonomy" id="1169474"/>
    <lineage>
        <taxon>Eukaryota</taxon>
        <taxon>Sar</taxon>
        <taxon>Alveolata</taxon>
        <taxon>Colpodellida</taxon>
        <taxon>Chromeraceae</taxon>
        <taxon>Chromera</taxon>
    </lineage>
</organism>
<feature type="compositionally biased region" description="Basic and acidic residues" evidence="1">
    <location>
        <begin position="306"/>
        <end position="319"/>
    </location>
</feature>
<dbReference type="VEuPathDB" id="CryptoDB:Cvel_4657"/>
<sequence>MRTRSASQAEPQQISETGATPPDESVNGATDRTRAARRKSPDASPVNPIDPLKSQRPGVSSRPPSSMPFRGGPSPSSSVLAKAKSNHAFGSSMNAAHASQSALHRQPSMDLPPSLAPQKSPTKGASLPLPPGRTRGNQTSEKSEGLRHASGRDPAPSGGSGAPMGPPQSAANSRPKRTRAKSMDVGLNNRLEKENEKGHHVTNAAASSSTASAVPKRAADLQRARTKSLGERHKQKRASDLEGGGSLSMVAAAAAAASSAMSPASSAVSPSSQQRQRSSMRRPSIAKKGPTSPTLSPSAKRPRKVSFPDKREGSAETVRHRLGPFSPSSSNQGSCPCIALPAYSSSLLLPHFCL</sequence>